<feature type="transmembrane region" description="Helical" evidence="2">
    <location>
        <begin position="114"/>
        <end position="136"/>
    </location>
</feature>
<keyword evidence="2" id="KW-1133">Transmembrane helix</keyword>
<gene>
    <name evidence="3" type="ORF">PVVCY_0602230</name>
</gene>
<protein>
    <submittedName>
        <fullName evidence="3">Uncharacterized protein</fullName>
    </submittedName>
</protein>
<dbReference type="OrthoDB" id="370883at2759"/>
<sequence length="323" mass="39117">MQKLYSKNLSGEDLDGLIKNEEIKYEHLKKENENIKEKNLKIQEKLLSYVECDNFTCDSNNNYNLDKYNIILESVINYINKLKIVDTHMKKDIYYLLEEFFYCIKEVILKQNNLWHVVLLVLKICYFFPSLLFCMVRSQLMKKDMSYFNIPEKNEFFRKNLLTLRKINEHNSILRARIFLFNKFKEKNENLIHANFEQLELKYKNLKGKESILESKIENLNNKIKKSTEKKLHYDEKKNYLKNLLEDKIVMLEESYNEIKKKKQLINNLKVKKEESVKKYNLAETENVTKGVFDEYHDKREHLKKLNKMLEEVKQKYECLNKS</sequence>
<dbReference type="GeneID" id="19961920"/>
<dbReference type="VEuPathDB" id="PlasmoDB:PVVCY_0602230"/>
<name>A0A449BQF8_PLAVN</name>
<reference evidence="3 4" key="1">
    <citation type="submission" date="2019-01" db="EMBL/GenBank/DDBJ databases">
        <authorList>
            <person name="Ramaprasad A."/>
        </authorList>
    </citation>
    <scope>NUCLEOTIDE SEQUENCE [LARGE SCALE GENOMIC DNA]</scope>
</reference>
<organism evidence="3 4">
    <name type="scientific">Plasmodium vinckei vinckei</name>
    <dbReference type="NCBI Taxonomy" id="54757"/>
    <lineage>
        <taxon>Eukaryota</taxon>
        <taxon>Sar</taxon>
        <taxon>Alveolata</taxon>
        <taxon>Apicomplexa</taxon>
        <taxon>Aconoidasida</taxon>
        <taxon>Haemosporida</taxon>
        <taxon>Plasmodiidae</taxon>
        <taxon>Plasmodium</taxon>
        <taxon>Plasmodium (Vinckeia)</taxon>
    </lineage>
</organism>
<feature type="coiled-coil region" evidence="1">
    <location>
        <begin position="18"/>
        <end position="45"/>
    </location>
</feature>
<proteinExistence type="predicted"/>
<dbReference type="RefSeq" id="XP_037490287.1">
    <property type="nucleotide sequence ID" value="XM_037634143.1"/>
</dbReference>
<accession>A0A449BQF8</accession>
<keyword evidence="2" id="KW-0472">Membrane</keyword>
<feature type="coiled-coil region" evidence="1">
    <location>
        <begin position="196"/>
        <end position="323"/>
    </location>
</feature>
<evidence type="ECO:0000256" key="2">
    <source>
        <dbReference type="SAM" id="Phobius"/>
    </source>
</evidence>
<dbReference type="AlphaFoldDB" id="A0A449BQF8"/>
<evidence type="ECO:0000313" key="3">
    <source>
        <dbReference type="EMBL" id="VEV55599.1"/>
    </source>
</evidence>
<keyword evidence="1" id="KW-0175">Coiled coil</keyword>
<dbReference type="Proteomes" id="UP000290582">
    <property type="component" value="Chromosome PVVCY_06"/>
</dbReference>
<keyword evidence="2" id="KW-0812">Transmembrane</keyword>
<evidence type="ECO:0000313" key="4">
    <source>
        <dbReference type="Proteomes" id="UP000290582"/>
    </source>
</evidence>
<evidence type="ECO:0000256" key="1">
    <source>
        <dbReference type="SAM" id="Coils"/>
    </source>
</evidence>
<dbReference type="EMBL" id="LR215062">
    <property type="protein sequence ID" value="VEV55599.1"/>
    <property type="molecule type" value="Genomic_DNA"/>
</dbReference>
<dbReference type="KEGG" id="pvv:PVVCY_0602230"/>